<dbReference type="Pfam" id="PF11127">
    <property type="entry name" value="YgaP-like_TM"/>
    <property type="match status" value="1"/>
</dbReference>
<organism evidence="2 3">
    <name type="scientific">Rhodoferax aquaticus</name>
    <dbReference type="NCBI Taxonomy" id="2527691"/>
    <lineage>
        <taxon>Bacteria</taxon>
        <taxon>Pseudomonadati</taxon>
        <taxon>Pseudomonadota</taxon>
        <taxon>Betaproteobacteria</taxon>
        <taxon>Burkholderiales</taxon>
        <taxon>Comamonadaceae</taxon>
        <taxon>Rhodoferax</taxon>
    </lineage>
</organism>
<accession>A0A515EV82</accession>
<evidence type="ECO:0000313" key="2">
    <source>
        <dbReference type="EMBL" id="QDL56590.1"/>
    </source>
</evidence>
<feature type="domain" description="Inner membrane protein YgaP-like transmembrane" evidence="1">
    <location>
        <begin position="1"/>
        <end position="27"/>
    </location>
</feature>
<gene>
    <name evidence="2" type="ORF">EXZ61_00115</name>
</gene>
<reference evidence="3" key="1">
    <citation type="submission" date="2019-02" db="EMBL/GenBank/DDBJ databases">
        <title>Complete genome sequence of Rhodoferax sp. Gr-4.</title>
        <authorList>
            <person name="Jin L."/>
        </authorList>
    </citation>
    <scope>NUCLEOTIDE SEQUENCE [LARGE SCALE GENOMIC DNA]</scope>
    <source>
        <strain evidence="3">Gr-4</strain>
    </source>
</reference>
<keyword evidence="3" id="KW-1185">Reference proteome</keyword>
<evidence type="ECO:0000313" key="3">
    <source>
        <dbReference type="Proteomes" id="UP000317365"/>
    </source>
</evidence>
<proteinExistence type="predicted"/>
<evidence type="ECO:0000259" key="1">
    <source>
        <dbReference type="Pfam" id="PF11127"/>
    </source>
</evidence>
<reference evidence="3" key="2">
    <citation type="journal article" date="2020" name="Int. J. Syst. Evol. Microbiol.">
        <title>Genomic insights into a novel species Rhodoferax aquaticus sp. nov., isolated from freshwater.</title>
        <authorList>
            <person name="Li T."/>
            <person name="Zhuo Y."/>
            <person name="Jin C.Z."/>
            <person name="Wu X."/>
            <person name="Ko S.R."/>
            <person name="Jin F.J."/>
            <person name="Ahn C.Y."/>
            <person name="Oh H.M."/>
            <person name="Lee H.G."/>
            <person name="Jin L."/>
        </authorList>
    </citation>
    <scope>NUCLEOTIDE SEQUENCE [LARGE SCALE GENOMIC DNA]</scope>
    <source>
        <strain evidence="3">Gr-4</strain>
    </source>
</reference>
<protein>
    <submittedName>
        <fullName evidence="2">DUF2892 domain-containing protein</fullName>
    </submittedName>
</protein>
<dbReference type="KEGG" id="rhg:EXZ61_00115"/>
<dbReference type="InterPro" id="IPR021309">
    <property type="entry name" value="YgaP-like_TM"/>
</dbReference>
<sequence length="33" mass="3416">MGAVPLATGLMGWCTPNAMFGFSTCAVKSKLKP</sequence>
<dbReference type="Proteomes" id="UP000317365">
    <property type="component" value="Chromosome"/>
</dbReference>
<dbReference type="EMBL" id="CP036282">
    <property type="protein sequence ID" value="QDL56590.1"/>
    <property type="molecule type" value="Genomic_DNA"/>
</dbReference>
<name>A0A515EV82_9BURK</name>
<dbReference type="AlphaFoldDB" id="A0A515EV82"/>